<evidence type="ECO:0000313" key="2">
    <source>
        <dbReference type="Proteomes" id="UP000193781"/>
    </source>
</evidence>
<dbReference type="Proteomes" id="UP000193781">
    <property type="component" value="Unassembled WGS sequence"/>
</dbReference>
<dbReference type="EMBL" id="LQPH01000042">
    <property type="protein sequence ID" value="ORW31102.1"/>
    <property type="molecule type" value="Genomic_DNA"/>
</dbReference>
<evidence type="ECO:0000313" key="1">
    <source>
        <dbReference type="EMBL" id="ORW31102.1"/>
    </source>
</evidence>
<protein>
    <submittedName>
        <fullName evidence="1">Uncharacterized protein</fullName>
    </submittedName>
</protein>
<gene>
    <name evidence="1" type="ORF">AWC17_26035</name>
</gene>
<dbReference type="AlphaFoldDB" id="A0A1X1ZYC8"/>
<sequence>MCDVHWALVSAALRDSIAATSESNSTQDAAAVAQYRKYVAAAIADVAHKEGRQQPRRPRPAQEPVQLTLFKIGATS</sequence>
<comment type="caution">
    <text evidence="1">The sequence shown here is derived from an EMBL/GenBank/DDBJ whole genome shotgun (WGS) entry which is preliminary data.</text>
</comment>
<name>A0A1X1ZYC8_9MYCO</name>
<organism evidence="1 2">
    <name type="scientific">Mycobacterium nebraskense</name>
    <dbReference type="NCBI Taxonomy" id="244292"/>
    <lineage>
        <taxon>Bacteria</taxon>
        <taxon>Bacillati</taxon>
        <taxon>Actinomycetota</taxon>
        <taxon>Actinomycetes</taxon>
        <taxon>Mycobacteriales</taxon>
        <taxon>Mycobacteriaceae</taxon>
        <taxon>Mycobacterium</taxon>
    </lineage>
</organism>
<accession>A0A1X1ZYC8</accession>
<proteinExistence type="predicted"/>
<reference evidence="1 2" key="1">
    <citation type="submission" date="2016-01" db="EMBL/GenBank/DDBJ databases">
        <title>The new phylogeny of the genus Mycobacterium.</title>
        <authorList>
            <person name="Tarcisio F."/>
            <person name="Conor M."/>
            <person name="Antonella G."/>
            <person name="Elisabetta G."/>
            <person name="Giulia F.S."/>
            <person name="Sara T."/>
            <person name="Anna F."/>
            <person name="Clotilde B."/>
            <person name="Roberto B."/>
            <person name="Veronica D.S."/>
            <person name="Fabio R."/>
            <person name="Monica P."/>
            <person name="Olivier J."/>
            <person name="Enrico T."/>
            <person name="Nicola S."/>
        </authorList>
    </citation>
    <scope>NUCLEOTIDE SEQUENCE [LARGE SCALE GENOMIC DNA]</scope>
    <source>
        <strain evidence="1 2">DSM 44803</strain>
    </source>
</reference>
<keyword evidence="2" id="KW-1185">Reference proteome</keyword>